<feature type="compositionally biased region" description="Polar residues" evidence="6">
    <location>
        <begin position="25"/>
        <end position="39"/>
    </location>
</feature>
<reference evidence="8 9" key="1">
    <citation type="submission" date="2019-12" db="EMBL/GenBank/DDBJ databases">
        <authorList>
            <person name="Floudas D."/>
            <person name="Bentzer J."/>
            <person name="Ahren D."/>
            <person name="Johansson T."/>
            <person name="Persson P."/>
            <person name="Tunlid A."/>
        </authorList>
    </citation>
    <scope>NUCLEOTIDE SEQUENCE [LARGE SCALE GENOMIC DNA]</scope>
    <source>
        <strain evidence="8 9">CBS 102.39</strain>
    </source>
</reference>
<dbReference type="GO" id="GO:0017056">
    <property type="term" value="F:structural constituent of nuclear pore"/>
    <property type="evidence" value="ECO:0007669"/>
    <property type="project" value="TreeGrafter"/>
</dbReference>
<keyword evidence="2" id="KW-0813">Transport</keyword>
<comment type="subcellular location">
    <subcellularLocation>
        <location evidence="1">Nucleus</location>
        <location evidence="1">Nuclear pore complex</location>
    </subcellularLocation>
</comment>
<gene>
    <name evidence="8" type="ORF">D9613_010948</name>
</gene>
<feature type="region of interest" description="Disordered" evidence="6">
    <location>
        <begin position="25"/>
        <end position="47"/>
    </location>
</feature>
<keyword evidence="3" id="KW-0811">Translocation</keyword>
<dbReference type="PANTHER" id="PTHR13000:SF0">
    <property type="entry name" value="NUCLEOPORIN P54"/>
    <property type="match status" value="1"/>
</dbReference>
<evidence type="ECO:0000256" key="2">
    <source>
        <dbReference type="ARBA" id="ARBA00022448"/>
    </source>
</evidence>
<feature type="domain" description="Nucleoporin Nup54 alpha-helical" evidence="7">
    <location>
        <begin position="446"/>
        <end position="585"/>
    </location>
</feature>
<evidence type="ECO:0000256" key="4">
    <source>
        <dbReference type="ARBA" id="ARBA00023242"/>
    </source>
</evidence>
<dbReference type="GO" id="GO:0006999">
    <property type="term" value="P:nuclear pore organization"/>
    <property type="evidence" value="ECO:0007669"/>
    <property type="project" value="TreeGrafter"/>
</dbReference>
<evidence type="ECO:0000256" key="1">
    <source>
        <dbReference type="ARBA" id="ARBA00004567"/>
    </source>
</evidence>
<feature type="coiled-coil region" evidence="5">
    <location>
        <begin position="549"/>
        <end position="576"/>
    </location>
</feature>
<evidence type="ECO:0000313" key="8">
    <source>
        <dbReference type="EMBL" id="KAF4613173.1"/>
    </source>
</evidence>
<feature type="region of interest" description="Disordered" evidence="6">
    <location>
        <begin position="674"/>
        <end position="710"/>
    </location>
</feature>
<comment type="caution">
    <text evidence="8">The sequence shown here is derived from an EMBL/GenBank/DDBJ whole genome shotgun (WGS) entry which is preliminary data.</text>
</comment>
<feature type="region of interest" description="Disordered" evidence="6">
    <location>
        <begin position="62"/>
        <end position="81"/>
    </location>
</feature>
<dbReference type="InterPro" id="IPR025712">
    <property type="entry name" value="Nup54_alpha-helical_dom"/>
</dbReference>
<dbReference type="GO" id="GO:0036228">
    <property type="term" value="P:protein localization to nuclear inner membrane"/>
    <property type="evidence" value="ECO:0007669"/>
    <property type="project" value="TreeGrafter"/>
</dbReference>
<dbReference type="Pfam" id="PF13874">
    <property type="entry name" value="Nup54"/>
    <property type="match status" value="1"/>
</dbReference>
<sequence>MSIFGNFGNTNTNVAGNTGSNLFGAQQNNATGGTTSIFGQPSQTPAPLQAQPTLPAFGSSTNTNTNTGGTNLFGNNNANQTQNAGGISGSIFGATNNNANQGAAGTTNNIFGNTNNNATSSLFGANNNNNATTGTTGTSLFGNTTGNNTANANTGSTNIFGNTNTNTGTNIFGNPGGTTQQQQGNSLFNANAAGNTNTTGTTNLFGNTGAANTNNTGTGTNIFGNPGIGAPQQAGNSLFGNPSANTAGTNTTNNIFGNPATNTTTTGTSNLFGNTGTNTNTGSNLFGSTNANTNTTSNLFGNTNTNANTGANNLFGASKPAGTGLFGSTTNTTGTNTNTGTNLFGQQQAQQPQQQQQSSLFGSTLFGTKSTFGTSALGGAPAQQNAGSTTGGTQQQSADAVAQYVRLTQSIERIYNAWNPASPNCAFQHNFYNLVDPKQVNLYGRPPNALNDAIWQKAVQENPDPSCLVPVIAIGFDDLRARIDAQSSQSSLQLQKIADLQSRLSALRTQHAISNASRLLRAAATQTQVVQRLMRFIQHLHLLIPSVRSSALRLEEEALRGKLEELEEEMRRGRVKGRLNELWAVIGAISASADRASGAGGGGGGASGGNLSASMLDGGAGGGAPGEWAVVDEEGLAQIAQILAEQQAGLQHLTKILQKGQKDLGVILGKRNLSSSSKDGGEEIPGEMLWGSTTSAMGGSTSTLRASALR</sequence>
<evidence type="ECO:0000256" key="3">
    <source>
        <dbReference type="ARBA" id="ARBA00023132"/>
    </source>
</evidence>
<dbReference type="GO" id="GO:0006607">
    <property type="term" value="P:NLS-bearing protein import into nucleus"/>
    <property type="evidence" value="ECO:0007669"/>
    <property type="project" value="TreeGrafter"/>
</dbReference>
<evidence type="ECO:0000256" key="5">
    <source>
        <dbReference type="SAM" id="Coils"/>
    </source>
</evidence>
<dbReference type="Pfam" id="PF13634">
    <property type="entry name" value="Nucleoporin_FG"/>
    <property type="match status" value="3"/>
</dbReference>
<dbReference type="GO" id="GO:0044613">
    <property type="term" value="C:nuclear pore central transport channel"/>
    <property type="evidence" value="ECO:0007669"/>
    <property type="project" value="TreeGrafter"/>
</dbReference>
<organism evidence="8 9">
    <name type="scientific">Agrocybe pediades</name>
    <dbReference type="NCBI Taxonomy" id="84607"/>
    <lineage>
        <taxon>Eukaryota</taxon>
        <taxon>Fungi</taxon>
        <taxon>Dikarya</taxon>
        <taxon>Basidiomycota</taxon>
        <taxon>Agaricomycotina</taxon>
        <taxon>Agaricomycetes</taxon>
        <taxon>Agaricomycetidae</taxon>
        <taxon>Agaricales</taxon>
        <taxon>Agaricineae</taxon>
        <taxon>Strophariaceae</taxon>
        <taxon>Agrocybe</taxon>
    </lineage>
</organism>
<keyword evidence="9" id="KW-1185">Reference proteome</keyword>
<keyword evidence="3" id="KW-0906">Nuclear pore complex</keyword>
<dbReference type="AlphaFoldDB" id="A0A8H4QLS1"/>
<name>A0A8H4QLS1_9AGAR</name>
<accession>A0A8H4QLS1</accession>
<keyword evidence="5" id="KW-0175">Coiled coil</keyword>
<dbReference type="Gene3D" id="1.20.5.170">
    <property type="match status" value="1"/>
</dbReference>
<keyword evidence="4" id="KW-0539">Nucleus</keyword>
<evidence type="ECO:0000256" key="6">
    <source>
        <dbReference type="SAM" id="MobiDB-lite"/>
    </source>
</evidence>
<evidence type="ECO:0000259" key="7">
    <source>
        <dbReference type="Pfam" id="PF13874"/>
    </source>
</evidence>
<keyword evidence="3" id="KW-0653">Protein transport</keyword>
<dbReference type="EMBL" id="JAACJL010000046">
    <property type="protein sequence ID" value="KAF4613173.1"/>
    <property type="molecule type" value="Genomic_DNA"/>
</dbReference>
<dbReference type="Proteomes" id="UP000521872">
    <property type="component" value="Unassembled WGS sequence"/>
</dbReference>
<evidence type="ECO:0000313" key="9">
    <source>
        <dbReference type="Proteomes" id="UP000521872"/>
    </source>
</evidence>
<feature type="compositionally biased region" description="Low complexity" evidence="6">
    <location>
        <begin position="691"/>
        <end position="703"/>
    </location>
</feature>
<keyword evidence="3" id="KW-0509">mRNA transport</keyword>
<dbReference type="InterPro" id="IPR024864">
    <property type="entry name" value="Nup54/Nup57/Nup44"/>
</dbReference>
<dbReference type="PANTHER" id="PTHR13000">
    <property type="entry name" value="NUCLEOPORIN P54"/>
    <property type="match status" value="1"/>
</dbReference>
<proteinExistence type="predicted"/>
<dbReference type="InterPro" id="IPR025574">
    <property type="entry name" value="Nucleoporin_FG_rpt"/>
</dbReference>
<protein>
    <recommendedName>
        <fullName evidence="7">Nucleoporin Nup54 alpha-helical domain-containing protein</fullName>
    </recommendedName>
</protein>